<dbReference type="AlphaFoldDB" id="A0ABD6EN93"/>
<evidence type="ECO:0000313" key="2">
    <source>
        <dbReference type="Proteomes" id="UP001608902"/>
    </source>
</evidence>
<proteinExistence type="predicted"/>
<dbReference type="EMBL" id="JBGFUD010006017">
    <property type="protein sequence ID" value="MFH4980746.1"/>
    <property type="molecule type" value="Genomic_DNA"/>
</dbReference>
<protein>
    <submittedName>
        <fullName evidence="1">Uncharacterized protein</fullName>
    </submittedName>
</protein>
<comment type="caution">
    <text evidence="1">The sequence shown here is derived from an EMBL/GenBank/DDBJ whole genome shotgun (WGS) entry which is preliminary data.</text>
</comment>
<reference evidence="1 2" key="1">
    <citation type="submission" date="2024-08" db="EMBL/GenBank/DDBJ databases">
        <title>Gnathostoma spinigerum genome.</title>
        <authorList>
            <person name="Gonzalez-Bertolin B."/>
            <person name="Monzon S."/>
            <person name="Zaballos A."/>
            <person name="Jimenez P."/>
            <person name="Dekumyoy P."/>
            <person name="Varona S."/>
            <person name="Cuesta I."/>
            <person name="Sumanam S."/>
            <person name="Adisakwattana P."/>
            <person name="Gasser R.B."/>
            <person name="Hernandez-Gonzalez A."/>
            <person name="Young N.D."/>
            <person name="Perteguer M.J."/>
        </authorList>
    </citation>
    <scope>NUCLEOTIDE SEQUENCE [LARGE SCALE GENOMIC DNA]</scope>
    <source>
        <strain evidence="1">AL3</strain>
        <tissue evidence="1">Liver</tissue>
    </source>
</reference>
<accession>A0ABD6EN93</accession>
<sequence>MPYIFTWFPTILPAMYSARLIAEPYMYAYLAAGYLHLREWYWSVEPSQHLVTLSEVFDLYQARSERQPISHFAGEWHVQALTVFFHLLVYPEHPVLHYTALMHNSITS</sequence>
<evidence type="ECO:0000313" key="1">
    <source>
        <dbReference type="EMBL" id="MFH4980746.1"/>
    </source>
</evidence>
<organism evidence="1 2">
    <name type="scientific">Gnathostoma spinigerum</name>
    <dbReference type="NCBI Taxonomy" id="75299"/>
    <lineage>
        <taxon>Eukaryota</taxon>
        <taxon>Metazoa</taxon>
        <taxon>Ecdysozoa</taxon>
        <taxon>Nematoda</taxon>
        <taxon>Chromadorea</taxon>
        <taxon>Rhabditida</taxon>
        <taxon>Spirurina</taxon>
        <taxon>Gnathostomatomorpha</taxon>
        <taxon>Gnathostomatoidea</taxon>
        <taxon>Gnathostomatidae</taxon>
        <taxon>Gnathostoma</taxon>
    </lineage>
</organism>
<gene>
    <name evidence="1" type="ORF">AB6A40_007455</name>
</gene>
<keyword evidence="2" id="KW-1185">Reference proteome</keyword>
<name>A0ABD6EN93_9BILA</name>
<dbReference type="Proteomes" id="UP001608902">
    <property type="component" value="Unassembled WGS sequence"/>
</dbReference>